<dbReference type="SMART" id="SM00317">
    <property type="entry name" value="SET"/>
    <property type="match status" value="1"/>
</dbReference>
<dbReference type="OrthoDB" id="265717at2759"/>
<dbReference type="GeneID" id="25366068"/>
<organism evidence="2 3">
    <name type="scientific">Aureobasidium subglaciale (strain EXF-2481)</name>
    <name type="common">Aureobasidium pullulans var. subglaciale</name>
    <dbReference type="NCBI Taxonomy" id="1043005"/>
    <lineage>
        <taxon>Eukaryota</taxon>
        <taxon>Fungi</taxon>
        <taxon>Dikarya</taxon>
        <taxon>Ascomycota</taxon>
        <taxon>Pezizomycotina</taxon>
        <taxon>Dothideomycetes</taxon>
        <taxon>Dothideomycetidae</taxon>
        <taxon>Dothideales</taxon>
        <taxon>Saccotheciaceae</taxon>
        <taxon>Aureobasidium</taxon>
    </lineage>
</organism>
<dbReference type="PROSITE" id="PS50280">
    <property type="entry name" value="SET"/>
    <property type="match status" value="1"/>
</dbReference>
<name>A0A074ZK82_AURSE</name>
<dbReference type="Proteomes" id="UP000030641">
    <property type="component" value="Unassembled WGS sequence"/>
</dbReference>
<dbReference type="Gene3D" id="2.170.270.10">
    <property type="entry name" value="SET domain"/>
    <property type="match status" value="1"/>
</dbReference>
<dbReference type="InterPro" id="IPR053185">
    <property type="entry name" value="SET_domain_protein"/>
</dbReference>
<dbReference type="InterPro" id="IPR001214">
    <property type="entry name" value="SET_dom"/>
</dbReference>
<dbReference type="Gene3D" id="1.25.40.10">
    <property type="entry name" value="Tetratricopeptide repeat domain"/>
    <property type="match status" value="1"/>
</dbReference>
<evidence type="ECO:0000313" key="2">
    <source>
        <dbReference type="EMBL" id="KEQ98896.1"/>
    </source>
</evidence>
<keyword evidence="3" id="KW-1185">Reference proteome</keyword>
<dbReference type="SUPFAM" id="SSF82199">
    <property type="entry name" value="SET domain"/>
    <property type="match status" value="1"/>
</dbReference>
<dbReference type="PANTHER" id="PTHR47332">
    <property type="entry name" value="SET DOMAIN-CONTAINING PROTEIN 5"/>
    <property type="match status" value="1"/>
</dbReference>
<sequence>MALTSVPTPTGLYEQRRSPTAGIGVFAVAAIPSGTRILCEPPLFALPEDDDVIECYLTIKALPLDQQATFWSLAASIDPPGDTEWIGELREACDEDIGDGFDDLVKKYEDAYSRFETNRFTLRYPDGSPNKLGVFPNAARFNHSCTPNVYHRYNPNIDCLTIHALRDIHPGEEICTAYIDICHDTAERRRILAHWNFECACDACETRDPAREARRHKLEELMTTMQRRENKRSFEKWGTWDYAEALTLVEEVISLMMEDGLEETDTLGEAYELAAEYNLAMVCREDAIKWAERDVEVERKCCGEDSAEYTKAMALLQRARGT</sequence>
<gene>
    <name evidence="2" type="ORF">AUEXF2481DRAFT_382936</name>
</gene>
<evidence type="ECO:0000313" key="3">
    <source>
        <dbReference type="Proteomes" id="UP000030641"/>
    </source>
</evidence>
<evidence type="ECO:0000259" key="1">
    <source>
        <dbReference type="PROSITE" id="PS50280"/>
    </source>
</evidence>
<dbReference type="Pfam" id="PF00856">
    <property type="entry name" value="SET"/>
    <property type="match status" value="1"/>
</dbReference>
<dbReference type="RefSeq" id="XP_013347695.1">
    <property type="nucleotide sequence ID" value="XM_013492241.1"/>
</dbReference>
<dbReference type="InParanoid" id="A0A074ZK82"/>
<dbReference type="CDD" id="cd20071">
    <property type="entry name" value="SET_SMYD"/>
    <property type="match status" value="1"/>
</dbReference>
<dbReference type="STRING" id="1043005.A0A074ZK82"/>
<protein>
    <recommendedName>
        <fullName evidence="1">SET domain-containing protein</fullName>
    </recommendedName>
</protein>
<dbReference type="OMA" id="KGYGCFA"/>
<dbReference type="EMBL" id="KL584751">
    <property type="protein sequence ID" value="KEQ98896.1"/>
    <property type="molecule type" value="Genomic_DNA"/>
</dbReference>
<dbReference type="InterPro" id="IPR011990">
    <property type="entry name" value="TPR-like_helical_dom_sf"/>
</dbReference>
<feature type="domain" description="SET" evidence="1">
    <location>
        <begin position="11"/>
        <end position="179"/>
    </location>
</feature>
<reference evidence="2 3" key="1">
    <citation type="journal article" date="2014" name="BMC Genomics">
        <title>Genome sequencing of four Aureobasidium pullulans varieties: biotechnological potential, stress tolerance, and description of new species.</title>
        <authorList>
            <person name="Gostin Ar C."/>
            <person name="Ohm R.A."/>
            <person name="Kogej T."/>
            <person name="Sonjak S."/>
            <person name="Turk M."/>
            <person name="Zajc J."/>
            <person name="Zalar P."/>
            <person name="Grube M."/>
            <person name="Sun H."/>
            <person name="Han J."/>
            <person name="Sharma A."/>
            <person name="Chiniquy J."/>
            <person name="Ngan C.Y."/>
            <person name="Lipzen A."/>
            <person name="Barry K."/>
            <person name="Grigoriev I.V."/>
            <person name="Gunde-Cimerman N."/>
        </authorList>
    </citation>
    <scope>NUCLEOTIDE SEQUENCE [LARGE SCALE GENOMIC DNA]</scope>
    <source>
        <strain evidence="2 3">EXF-2481</strain>
    </source>
</reference>
<dbReference type="HOGENOM" id="CLU_028281_0_3_1"/>
<proteinExistence type="predicted"/>
<dbReference type="PANTHER" id="PTHR47332:SF4">
    <property type="entry name" value="SET DOMAIN-CONTAINING PROTEIN 5"/>
    <property type="match status" value="1"/>
</dbReference>
<dbReference type="InterPro" id="IPR046341">
    <property type="entry name" value="SET_dom_sf"/>
</dbReference>
<dbReference type="AlphaFoldDB" id="A0A074ZK82"/>
<accession>A0A074ZK82</accession>